<comment type="caution">
    <text evidence="3">The sequence shown here is derived from an EMBL/GenBank/DDBJ whole genome shotgun (WGS) entry which is preliminary data.</text>
</comment>
<feature type="region of interest" description="Disordered" evidence="1">
    <location>
        <begin position="120"/>
        <end position="155"/>
    </location>
</feature>
<keyword evidence="2" id="KW-0472">Membrane</keyword>
<accession>A0A7W2Q0W0</accession>
<feature type="compositionally biased region" description="Polar residues" evidence="1">
    <location>
        <begin position="205"/>
        <end position="214"/>
    </location>
</feature>
<sequence length="464" mass="48269">MATSTENSPEGSRGAIQGQTSDGGRDVKLTLTLIAAAAVIVVGGGYWIWGWVNTPPPAVSRMDLSKVANASTGSAEETPAYKALLSQSNQQGAEEARSSNRSFIASMPLAVEPVNLPAATAKPKVEPQPHKPRENRNTGSQSTGGGDSQKNDKNSPLQQLIGRIKESKSPSGIQEGIALYAGEAGGAEGSEGRRWSETLPGGARPQNTSYSRTAEGSAAEVVPIEVVAPYWRGPGVIETGIDSDNSTTPVLASLPSGRYAGAVLKAPSGAKLSGDGVVIHFTAMAYNGINYNVDAYALDEESLRANVSTEVNNRYMSRIVLPAVLSGIGSVGGMYSQANTQLVTNGFNTQTVRPGLPDGEAVAGAIVGGGASQAAKVLSEDASRVPAKQVTVTKGQIVAIQFMRGVYSGDAIKPGQHGEAVRPAVTPPAARNVPANQPISQDEWRLQAQERIRAQGQLQEGGYE</sequence>
<feature type="region of interest" description="Disordered" evidence="1">
    <location>
        <begin position="184"/>
        <end position="214"/>
    </location>
</feature>
<feature type="compositionally biased region" description="Low complexity" evidence="1">
    <location>
        <begin position="421"/>
        <end position="436"/>
    </location>
</feature>
<evidence type="ECO:0000256" key="2">
    <source>
        <dbReference type="SAM" id="Phobius"/>
    </source>
</evidence>
<reference evidence="3 4" key="1">
    <citation type="submission" date="2020-07" db="EMBL/GenBank/DDBJ databases">
        <title>Diversity of carbapenemase encoding genes among Pseudomonas putida group clinical isolates in a tertiary Brazilian hospital.</title>
        <authorList>
            <person name="Alberto-Lei F."/>
            <person name="Nodari C.S."/>
            <person name="Streling A.P."/>
            <person name="Paulino J.T."/>
            <person name="Bessa-Neto F.O."/>
            <person name="Cayo R."/>
            <person name="Gales A.C."/>
        </authorList>
    </citation>
    <scope>NUCLEOTIDE SEQUENCE [LARGE SCALE GENOMIC DNA]</scope>
    <source>
        <strain evidence="3 4">14802</strain>
    </source>
</reference>
<dbReference type="NCBIfam" id="NF033884">
    <property type="entry name" value="conj_TraO_IncI1"/>
    <property type="match status" value="1"/>
</dbReference>
<feature type="region of interest" description="Disordered" evidence="1">
    <location>
        <begin position="416"/>
        <end position="440"/>
    </location>
</feature>
<keyword evidence="2" id="KW-1133">Transmembrane helix</keyword>
<gene>
    <name evidence="3" type="primary">traO</name>
    <name evidence="3" type="ORF">H4C75_25310</name>
</gene>
<dbReference type="EMBL" id="JACGDE010000025">
    <property type="protein sequence ID" value="MBA6068059.1"/>
    <property type="molecule type" value="Genomic_DNA"/>
</dbReference>
<evidence type="ECO:0000256" key="1">
    <source>
        <dbReference type="SAM" id="MobiDB-lite"/>
    </source>
</evidence>
<feature type="compositionally biased region" description="Basic and acidic residues" evidence="1">
    <location>
        <begin position="123"/>
        <end position="136"/>
    </location>
</feature>
<protein>
    <submittedName>
        <fullName evidence="3">Conjugal transfer protein TraO</fullName>
    </submittedName>
</protein>
<dbReference type="InterPro" id="IPR049855">
    <property type="entry name" value="DotG/IcmE-like_C"/>
</dbReference>
<dbReference type="Proteomes" id="UP000541770">
    <property type="component" value="Unassembled WGS sequence"/>
</dbReference>
<organism evidence="3 4">
    <name type="scientific">Pseudomonas mosselii</name>
    <dbReference type="NCBI Taxonomy" id="78327"/>
    <lineage>
        <taxon>Bacteria</taxon>
        <taxon>Pseudomonadati</taxon>
        <taxon>Pseudomonadota</taxon>
        <taxon>Gammaproteobacteria</taxon>
        <taxon>Pseudomonadales</taxon>
        <taxon>Pseudomonadaceae</taxon>
        <taxon>Pseudomonas</taxon>
    </lineage>
</organism>
<name>A0A7W2Q0W0_9PSED</name>
<feature type="region of interest" description="Disordered" evidence="1">
    <location>
        <begin position="1"/>
        <end position="22"/>
    </location>
</feature>
<keyword evidence="2" id="KW-0812">Transmembrane</keyword>
<evidence type="ECO:0000313" key="3">
    <source>
        <dbReference type="EMBL" id="MBA6068059.1"/>
    </source>
</evidence>
<evidence type="ECO:0000313" key="4">
    <source>
        <dbReference type="Proteomes" id="UP000541770"/>
    </source>
</evidence>
<dbReference type="AlphaFoldDB" id="A0A7W2Q0W0"/>
<proteinExistence type="predicted"/>
<feature type="compositionally biased region" description="Polar residues" evidence="1">
    <location>
        <begin position="1"/>
        <end position="10"/>
    </location>
</feature>
<feature type="transmembrane region" description="Helical" evidence="2">
    <location>
        <begin position="29"/>
        <end position="52"/>
    </location>
</feature>
<dbReference type="CDD" id="cd16431">
    <property type="entry name" value="IcmE"/>
    <property type="match status" value="1"/>
</dbReference>